<accession>A0AAD9SGC0</accession>
<sequence>MVPTNQQEELGVSNQVSDPAKSRSQISKDIEDFHESLEAERVHRVLLRWRKRKRDDELSNGTAILEKILRTLLEEFEERKERAELWDQALIAELKTEKARRELEGRAAASALSPEKQTRLVHAVASVLNIEVSSEEVGKMLSKTTAVTGSVAKSLKSTPPTPPADQRSPVSPRNAGSPHLDTHVRESESRTLESAPRTPGLLSRTDSQAGSRDDYTAHQQGLRPKAPGKVSRQPLLLRKTYPANMLMQDQITNTDRNGRSMLLDAGDQEAESRRPIGLEIKRSREEIHSPGSEHSRIRLKEVRPENI</sequence>
<evidence type="ECO:0000256" key="1">
    <source>
        <dbReference type="SAM" id="MobiDB-lite"/>
    </source>
</evidence>
<comment type="caution">
    <text evidence="2">The sequence shown here is derived from an EMBL/GenBank/DDBJ whole genome shotgun (WGS) entry which is preliminary data.</text>
</comment>
<keyword evidence="3" id="KW-1185">Reference proteome</keyword>
<dbReference type="EMBL" id="JAUJFL010000003">
    <property type="protein sequence ID" value="KAK2607606.1"/>
    <property type="molecule type" value="Genomic_DNA"/>
</dbReference>
<name>A0AAD9SGC0_PHOAM</name>
<reference evidence="2" key="1">
    <citation type="submission" date="2023-06" db="EMBL/GenBank/DDBJ databases">
        <authorList>
            <person name="Noh H."/>
        </authorList>
    </citation>
    <scope>NUCLEOTIDE SEQUENCE</scope>
    <source>
        <strain evidence="2">DUCC20226</strain>
    </source>
</reference>
<protein>
    <submittedName>
        <fullName evidence="2">Uncharacterized protein</fullName>
    </submittedName>
</protein>
<feature type="compositionally biased region" description="Basic and acidic residues" evidence="1">
    <location>
        <begin position="180"/>
        <end position="191"/>
    </location>
</feature>
<feature type="region of interest" description="Disordered" evidence="1">
    <location>
        <begin position="1"/>
        <end position="27"/>
    </location>
</feature>
<feature type="region of interest" description="Disordered" evidence="1">
    <location>
        <begin position="147"/>
        <end position="235"/>
    </location>
</feature>
<dbReference type="Proteomes" id="UP001265746">
    <property type="component" value="Unassembled WGS sequence"/>
</dbReference>
<feature type="region of interest" description="Disordered" evidence="1">
    <location>
        <begin position="283"/>
        <end position="307"/>
    </location>
</feature>
<organism evidence="2 3">
    <name type="scientific">Phomopsis amygdali</name>
    <name type="common">Fusicoccum amygdali</name>
    <dbReference type="NCBI Taxonomy" id="1214568"/>
    <lineage>
        <taxon>Eukaryota</taxon>
        <taxon>Fungi</taxon>
        <taxon>Dikarya</taxon>
        <taxon>Ascomycota</taxon>
        <taxon>Pezizomycotina</taxon>
        <taxon>Sordariomycetes</taxon>
        <taxon>Sordariomycetidae</taxon>
        <taxon>Diaporthales</taxon>
        <taxon>Diaporthaceae</taxon>
        <taxon>Diaporthe</taxon>
    </lineage>
</organism>
<proteinExistence type="predicted"/>
<evidence type="ECO:0000313" key="2">
    <source>
        <dbReference type="EMBL" id="KAK2607606.1"/>
    </source>
</evidence>
<gene>
    <name evidence="2" type="ORF">N8I77_006269</name>
</gene>
<dbReference type="AlphaFoldDB" id="A0AAD9SGC0"/>
<feature type="compositionally biased region" description="Polar residues" evidence="1">
    <location>
        <begin position="1"/>
        <end position="25"/>
    </location>
</feature>
<evidence type="ECO:0000313" key="3">
    <source>
        <dbReference type="Proteomes" id="UP001265746"/>
    </source>
</evidence>